<dbReference type="SUPFAM" id="SSF50353">
    <property type="entry name" value="Cytokine"/>
    <property type="match status" value="1"/>
</dbReference>
<dbReference type="InParanoid" id="A0A6P5KM06"/>
<organism evidence="4 5">
    <name type="scientific">Phascolarctos cinereus</name>
    <name type="common">Koala</name>
    <dbReference type="NCBI Taxonomy" id="38626"/>
    <lineage>
        <taxon>Eukaryota</taxon>
        <taxon>Metazoa</taxon>
        <taxon>Chordata</taxon>
        <taxon>Craniata</taxon>
        <taxon>Vertebrata</taxon>
        <taxon>Euteleostomi</taxon>
        <taxon>Mammalia</taxon>
        <taxon>Metatheria</taxon>
        <taxon>Diprotodontia</taxon>
        <taxon>Phascolarctidae</taxon>
        <taxon>Phascolarctos</taxon>
    </lineage>
</organism>
<dbReference type="PANTHER" id="PTHR10078">
    <property type="entry name" value="INTERLEUKIN-1 FAMILY MEMBER"/>
    <property type="match status" value="1"/>
</dbReference>
<keyword evidence="3" id="KW-0964">Secreted</keyword>
<proteinExistence type="inferred from homology"/>
<dbReference type="CDD" id="cd23298">
    <property type="entry name" value="beta-trefoil_IL18"/>
    <property type="match status" value="1"/>
</dbReference>
<dbReference type="RefSeq" id="XP_020845476.1">
    <property type="nucleotide sequence ID" value="XM_020989817.1"/>
</dbReference>
<accession>A0A6P5KM06</accession>
<sequence length="214" mass="24256">MATSADHPVATCAAEMNFDLDLNSIDIVDLDLRDDTLYLIAGGRVKQEFSKIPKGNRCAILRNMKGRVLVIVKEGKMAVFEEMSDSEITANAPRTQFIIQHYKETLPKGLAVAISVKTEKKTYTLSCKDKKLHFKEGAAPDKIDGKEQDVLFYQERIPGHDDKMQFKSFLYSEYYLACKQEKKGIFKLILKKGCQDEEGSTKFIVHYECKKIGS</sequence>
<dbReference type="AlphaFoldDB" id="A0A6P5KM06"/>
<dbReference type="GO" id="GO:0006955">
    <property type="term" value="P:immune response"/>
    <property type="evidence" value="ECO:0007669"/>
    <property type="project" value="InterPro"/>
</dbReference>
<dbReference type="GeneID" id="110210731"/>
<dbReference type="PANTHER" id="PTHR10078:SF35">
    <property type="entry name" value="INTERLEUKIN-18"/>
    <property type="match status" value="1"/>
</dbReference>
<dbReference type="InterPro" id="IPR008996">
    <property type="entry name" value="IL1/FGF"/>
</dbReference>
<gene>
    <name evidence="5" type="primary">LOC110210731</name>
</gene>
<dbReference type="GO" id="GO:0005125">
    <property type="term" value="F:cytokine activity"/>
    <property type="evidence" value="ECO:0007669"/>
    <property type="project" value="InterPro"/>
</dbReference>
<evidence type="ECO:0000256" key="3">
    <source>
        <dbReference type="ARBA" id="ARBA00022525"/>
    </source>
</evidence>
<reference evidence="5" key="1">
    <citation type="submission" date="2025-08" db="UniProtKB">
        <authorList>
            <consortium name="RefSeq"/>
        </authorList>
    </citation>
    <scope>IDENTIFICATION</scope>
    <source>
        <tissue evidence="5">Spleen</tissue>
    </source>
</reference>
<comment type="subcellular location">
    <subcellularLocation>
        <location evidence="1">Secreted</location>
    </subcellularLocation>
</comment>
<evidence type="ECO:0000313" key="4">
    <source>
        <dbReference type="Proteomes" id="UP000515140"/>
    </source>
</evidence>
<dbReference type="InterPro" id="IPR000975">
    <property type="entry name" value="IL-1_fam"/>
</dbReference>
<dbReference type="Pfam" id="PF00340">
    <property type="entry name" value="IL1"/>
    <property type="match status" value="1"/>
</dbReference>
<dbReference type="GO" id="GO:0010628">
    <property type="term" value="P:positive regulation of gene expression"/>
    <property type="evidence" value="ECO:0007669"/>
    <property type="project" value="TreeGrafter"/>
</dbReference>
<name>A0A6P5KM06_PHACI</name>
<dbReference type="GO" id="GO:0006954">
    <property type="term" value="P:inflammatory response"/>
    <property type="evidence" value="ECO:0007669"/>
    <property type="project" value="InterPro"/>
</dbReference>
<evidence type="ECO:0000256" key="2">
    <source>
        <dbReference type="ARBA" id="ARBA00010448"/>
    </source>
</evidence>
<dbReference type="KEGG" id="pcw:110210731"/>
<keyword evidence="4" id="KW-1185">Reference proteome</keyword>
<dbReference type="Gene3D" id="2.80.10.50">
    <property type="match status" value="1"/>
</dbReference>
<protein>
    <submittedName>
        <fullName evidence="5">Interleukin-18-like</fullName>
    </submittedName>
</protein>
<evidence type="ECO:0000256" key="1">
    <source>
        <dbReference type="ARBA" id="ARBA00004613"/>
    </source>
</evidence>
<comment type="similarity">
    <text evidence="2">Belongs to the IL-1 family.</text>
</comment>
<dbReference type="GO" id="GO:0071222">
    <property type="term" value="P:cellular response to lipopolysaccharide"/>
    <property type="evidence" value="ECO:0007669"/>
    <property type="project" value="TreeGrafter"/>
</dbReference>
<dbReference type="GO" id="GO:0019221">
    <property type="term" value="P:cytokine-mediated signaling pathway"/>
    <property type="evidence" value="ECO:0007669"/>
    <property type="project" value="TreeGrafter"/>
</dbReference>
<dbReference type="Proteomes" id="UP000515140">
    <property type="component" value="Unplaced"/>
</dbReference>
<evidence type="ECO:0000313" key="5">
    <source>
        <dbReference type="RefSeq" id="XP_020845476.1"/>
    </source>
</evidence>
<dbReference type="GO" id="GO:0005615">
    <property type="term" value="C:extracellular space"/>
    <property type="evidence" value="ECO:0007669"/>
    <property type="project" value="InterPro"/>
</dbReference>